<dbReference type="FunFam" id="1.10.1200.10:FF:000005">
    <property type="entry name" value="Nonribosomal peptide synthetase 1"/>
    <property type="match status" value="1"/>
</dbReference>
<dbReference type="CDD" id="cd19543">
    <property type="entry name" value="DCL_NRPS"/>
    <property type="match status" value="1"/>
</dbReference>
<dbReference type="SMART" id="SM00824">
    <property type="entry name" value="PKS_TE"/>
    <property type="match status" value="1"/>
</dbReference>
<dbReference type="Pfam" id="PF00975">
    <property type="entry name" value="Thioesterase"/>
    <property type="match status" value="1"/>
</dbReference>
<dbReference type="InterPro" id="IPR020806">
    <property type="entry name" value="PKS_PP-bd"/>
</dbReference>
<dbReference type="Proteomes" id="UP000026714">
    <property type="component" value="Unassembled WGS sequence"/>
</dbReference>
<evidence type="ECO:0000256" key="5">
    <source>
        <dbReference type="ARBA" id="ARBA00022737"/>
    </source>
</evidence>
<dbReference type="CDD" id="cd19534">
    <property type="entry name" value="E_NRPS"/>
    <property type="match status" value="1"/>
</dbReference>
<dbReference type="Gene3D" id="3.30.300.30">
    <property type="match status" value="1"/>
</dbReference>
<organism evidence="8 9">
    <name type="scientific">Sphaerotilus natans subsp. natans DSM 6575</name>
    <dbReference type="NCBI Taxonomy" id="1286631"/>
    <lineage>
        <taxon>Bacteria</taxon>
        <taxon>Pseudomonadati</taxon>
        <taxon>Pseudomonadota</taxon>
        <taxon>Betaproteobacteria</taxon>
        <taxon>Burkholderiales</taxon>
        <taxon>Sphaerotilaceae</taxon>
        <taxon>Sphaerotilus</taxon>
    </lineage>
</organism>
<dbReference type="GO" id="GO:0005737">
    <property type="term" value="C:cytoplasm"/>
    <property type="evidence" value="ECO:0007669"/>
    <property type="project" value="TreeGrafter"/>
</dbReference>
<dbReference type="InterPro" id="IPR020845">
    <property type="entry name" value="AMP-binding_CS"/>
</dbReference>
<dbReference type="FunFam" id="3.30.300.30:FF:000010">
    <property type="entry name" value="Enterobactin synthetase component F"/>
    <property type="match status" value="1"/>
</dbReference>
<dbReference type="Gene3D" id="3.40.50.980">
    <property type="match status" value="2"/>
</dbReference>
<dbReference type="Gene3D" id="2.30.38.10">
    <property type="entry name" value="Luciferase, Domain 3"/>
    <property type="match status" value="1"/>
</dbReference>
<dbReference type="InterPro" id="IPR010071">
    <property type="entry name" value="AA_adenyl_dom"/>
</dbReference>
<comment type="cofactor">
    <cofactor evidence="1">
        <name>pantetheine 4'-phosphate</name>
        <dbReference type="ChEBI" id="CHEBI:47942"/>
    </cofactor>
</comment>
<comment type="similarity">
    <text evidence="2">Belongs to the ATP-dependent AMP-binding enzyme family.</text>
</comment>
<dbReference type="Pfam" id="PF00668">
    <property type="entry name" value="Condensation"/>
    <property type="match status" value="3"/>
</dbReference>
<dbReference type="SUPFAM" id="SSF47336">
    <property type="entry name" value="ACP-like"/>
    <property type="match status" value="2"/>
</dbReference>
<dbReference type="PATRIC" id="fig|1286631.3.peg.960"/>
<keyword evidence="4" id="KW-0597">Phosphoprotein</keyword>
<dbReference type="InterPro" id="IPR000873">
    <property type="entry name" value="AMP-dep_synth/lig_dom"/>
</dbReference>
<evidence type="ECO:0000256" key="6">
    <source>
        <dbReference type="SAM" id="MobiDB-lite"/>
    </source>
</evidence>
<dbReference type="Pfam" id="PF13193">
    <property type="entry name" value="AMP-binding_C"/>
    <property type="match status" value="1"/>
</dbReference>
<dbReference type="InterPro" id="IPR023213">
    <property type="entry name" value="CAT-like_dom_sf"/>
</dbReference>
<dbReference type="PANTHER" id="PTHR45527">
    <property type="entry name" value="NONRIBOSOMAL PEPTIDE SYNTHETASE"/>
    <property type="match status" value="1"/>
</dbReference>
<accession>A0A059KPG9</accession>
<dbReference type="InterPro" id="IPR045851">
    <property type="entry name" value="AMP-bd_C_sf"/>
</dbReference>
<dbReference type="GO" id="GO:0044550">
    <property type="term" value="P:secondary metabolite biosynthetic process"/>
    <property type="evidence" value="ECO:0007669"/>
    <property type="project" value="TreeGrafter"/>
</dbReference>
<dbReference type="eggNOG" id="COG1020">
    <property type="taxonomic scope" value="Bacteria"/>
</dbReference>
<evidence type="ECO:0000256" key="2">
    <source>
        <dbReference type="ARBA" id="ARBA00006432"/>
    </source>
</evidence>
<dbReference type="Pfam" id="PF00501">
    <property type="entry name" value="AMP-binding"/>
    <property type="match status" value="1"/>
</dbReference>
<name>A0A059KPG9_9BURK</name>
<gene>
    <name evidence="8" type="ORF">X805_09720</name>
</gene>
<dbReference type="InterPro" id="IPR001242">
    <property type="entry name" value="Condensation_dom"/>
</dbReference>
<evidence type="ECO:0000313" key="8">
    <source>
        <dbReference type="EMBL" id="KDB53387.1"/>
    </source>
</evidence>
<dbReference type="CDD" id="cd19531">
    <property type="entry name" value="LCL_NRPS-like"/>
    <property type="match status" value="1"/>
</dbReference>
<dbReference type="FunFam" id="3.40.50.980:FF:000001">
    <property type="entry name" value="Non-ribosomal peptide synthetase"/>
    <property type="match status" value="1"/>
</dbReference>
<dbReference type="PROSITE" id="PS00455">
    <property type="entry name" value="AMP_BINDING"/>
    <property type="match status" value="1"/>
</dbReference>
<reference evidence="8 9" key="1">
    <citation type="journal article" date="2014" name="FEMS Microbiol. Ecol.">
        <title>Sphaerotilus natans encrusted with nanoball-shaped Fe(III) oxide minerals formed by nitrate-reducing mixotrophic Fe(II) oxidation.</title>
        <authorList>
            <person name="Park S."/>
            <person name="Kim D.H."/>
            <person name="Lee J.H."/>
            <person name="Hur H.G."/>
        </authorList>
    </citation>
    <scope>NUCLEOTIDE SEQUENCE [LARGE SCALE GENOMIC DNA]</scope>
    <source>
        <strain evidence="8 9">DSM 6575</strain>
    </source>
</reference>
<proteinExistence type="inferred from homology"/>
<dbReference type="Pfam" id="PF18563">
    <property type="entry name" value="TubC_N"/>
    <property type="match status" value="1"/>
</dbReference>
<dbReference type="Gene3D" id="3.30.559.30">
    <property type="entry name" value="Nonribosomal peptide synthetase, condensation domain"/>
    <property type="match status" value="3"/>
</dbReference>
<dbReference type="InterPro" id="IPR029058">
    <property type="entry name" value="AB_hydrolase_fold"/>
</dbReference>
<evidence type="ECO:0000313" key="9">
    <source>
        <dbReference type="Proteomes" id="UP000026714"/>
    </source>
</evidence>
<dbReference type="GO" id="GO:0043041">
    <property type="term" value="P:amino acid activation for nonribosomal peptide biosynthetic process"/>
    <property type="evidence" value="ECO:0007669"/>
    <property type="project" value="TreeGrafter"/>
</dbReference>
<dbReference type="InterPro" id="IPR001031">
    <property type="entry name" value="Thioesterase"/>
</dbReference>
<dbReference type="GO" id="GO:0003824">
    <property type="term" value="F:catalytic activity"/>
    <property type="evidence" value="ECO:0007669"/>
    <property type="project" value="InterPro"/>
</dbReference>
<dbReference type="InterPro" id="IPR036736">
    <property type="entry name" value="ACP-like_sf"/>
</dbReference>
<dbReference type="FunFam" id="1.10.1200.10:FF:000016">
    <property type="entry name" value="Non-ribosomal peptide synthase"/>
    <property type="match status" value="1"/>
</dbReference>
<dbReference type="InterPro" id="IPR009081">
    <property type="entry name" value="PP-bd_ACP"/>
</dbReference>
<protein>
    <recommendedName>
        <fullName evidence="7">Carrier domain-containing protein</fullName>
    </recommendedName>
</protein>
<dbReference type="PROSITE" id="PS00012">
    <property type="entry name" value="PHOSPHOPANTETHEINE"/>
    <property type="match status" value="1"/>
</dbReference>
<dbReference type="NCBIfam" id="TIGR01733">
    <property type="entry name" value="AA-adenyl-dom"/>
    <property type="match status" value="1"/>
</dbReference>
<dbReference type="Gene3D" id="3.30.559.10">
    <property type="entry name" value="Chloramphenicol acetyltransferase-like domain"/>
    <property type="match status" value="3"/>
</dbReference>
<dbReference type="STRING" id="34103.SAMN05421778_10853"/>
<evidence type="ECO:0000256" key="4">
    <source>
        <dbReference type="ARBA" id="ARBA00022553"/>
    </source>
</evidence>
<dbReference type="PANTHER" id="PTHR45527:SF1">
    <property type="entry name" value="FATTY ACID SYNTHASE"/>
    <property type="match status" value="1"/>
</dbReference>
<dbReference type="RefSeq" id="WP_051631623.1">
    <property type="nucleotide sequence ID" value="NZ_AZRA01000025.1"/>
</dbReference>
<evidence type="ECO:0000259" key="7">
    <source>
        <dbReference type="PROSITE" id="PS50075"/>
    </source>
</evidence>
<evidence type="ECO:0000256" key="3">
    <source>
        <dbReference type="ARBA" id="ARBA00022450"/>
    </source>
</evidence>
<dbReference type="Pfam" id="PF00550">
    <property type="entry name" value="PP-binding"/>
    <property type="match status" value="2"/>
</dbReference>
<dbReference type="InterPro" id="IPR044894">
    <property type="entry name" value="TubC_N_sf"/>
</dbReference>
<dbReference type="InterPro" id="IPR006162">
    <property type="entry name" value="Ppantetheine_attach_site"/>
</dbReference>
<dbReference type="EMBL" id="AZRA01000025">
    <property type="protein sequence ID" value="KDB53387.1"/>
    <property type="molecule type" value="Genomic_DNA"/>
</dbReference>
<dbReference type="InterPro" id="IPR010060">
    <property type="entry name" value="NRPS_synth"/>
</dbReference>
<evidence type="ECO:0000256" key="1">
    <source>
        <dbReference type="ARBA" id="ARBA00001957"/>
    </source>
</evidence>
<dbReference type="SUPFAM" id="SSF56801">
    <property type="entry name" value="Acetyl-CoA synthetase-like"/>
    <property type="match status" value="1"/>
</dbReference>
<dbReference type="Gene3D" id="3.40.50.1820">
    <property type="entry name" value="alpha/beta hydrolase"/>
    <property type="match status" value="1"/>
</dbReference>
<feature type="region of interest" description="Disordered" evidence="6">
    <location>
        <begin position="2073"/>
        <end position="2097"/>
    </location>
</feature>
<dbReference type="Gene3D" id="1.10.10.1830">
    <property type="entry name" value="Non-ribosomal peptide synthase, adenylation domain"/>
    <property type="match status" value="1"/>
</dbReference>
<dbReference type="CDD" id="cd05930">
    <property type="entry name" value="A_NRPS"/>
    <property type="match status" value="1"/>
</dbReference>
<dbReference type="SMART" id="SM00823">
    <property type="entry name" value="PKS_PP"/>
    <property type="match status" value="2"/>
</dbReference>
<dbReference type="Gene3D" id="1.10.1200.10">
    <property type="entry name" value="ACP-like"/>
    <property type="match status" value="2"/>
</dbReference>
<keyword evidence="3" id="KW-0596">Phosphopantetheine</keyword>
<dbReference type="InterPro" id="IPR025110">
    <property type="entry name" value="AMP-bd_C"/>
</dbReference>
<comment type="caution">
    <text evidence="8">The sequence shown here is derived from an EMBL/GenBank/DDBJ whole genome shotgun (WGS) entry which is preliminary data.</text>
</comment>
<keyword evidence="9" id="KW-1185">Reference proteome</keyword>
<dbReference type="InterPro" id="IPR020802">
    <property type="entry name" value="TesA-like"/>
</dbReference>
<dbReference type="SUPFAM" id="SSF52777">
    <property type="entry name" value="CoA-dependent acyltransferases"/>
    <property type="match status" value="6"/>
</dbReference>
<dbReference type="SUPFAM" id="SSF53474">
    <property type="entry name" value="alpha/beta-Hydrolases"/>
    <property type="match status" value="1"/>
</dbReference>
<dbReference type="InterPro" id="IPR041464">
    <property type="entry name" value="TubC_N"/>
</dbReference>
<feature type="domain" description="Carrier" evidence="7">
    <location>
        <begin position="2094"/>
        <end position="2169"/>
    </location>
</feature>
<keyword evidence="5" id="KW-0677">Repeat</keyword>
<dbReference type="PROSITE" id="PS50075">
    <property type="entry name" value="CARRIER"/>
    <property type="match status" value="2"/>
</dbReference>
<dbReference type="GO" id="GO:0072330">
    <property type="term" value="P:monocarboxylic acid biosynthetic process"/>
    <property type="evidence" value="ECO:0007669"/>
    <property type="project" value="UniProtKB-ARBA"/>
</dbReference>
<dbReference type="GO" id="GO:0031177">
    <property type="term" value="F:phosphopantetheine binding"/>
    <property type="evidence" value="ECO:0007669"/>
    <property type="project" value="InterPro"/>
</dbReference>
<sequence length="2471" mass="269060">MSTSDVLDLVADLAARDIRLSLEGEALRVNGPAGRLPPELIARLRAHKPGLIEFLRRHAAPAATGLAIVAPPRPPRLPLSWSQQRLWFLDQLDGPGATYNIALALRLHGPLDVDALEAAWREIERRHEVLRTCFPDDGSGPHQHILPPSLALQHTDLSGLPEHKREAALQALADAEAAQVFDLARGPLWCVRLVRLDTEAHALFVTMHHAISDGWSIGVLTHELTTLYAGATLPPLPLQYADVALWQRDAAQEAALTRQIAYWRRQLDGVPAHPLLLTDHPRPAQPSHRGERRLAPLPPALATELRRLAQAQGVTLFMLLQAAFAVLLMRHTRQEDLCIGTPVANRPQTELEPLVGFFVNTLVLRHDLSDDPDTPTLLARVRRTTLDAFEHQAVPFERIVEALQPERQLAFSPLFQVLFVLQNTPRETLKLGPARFSPLESTRHAAKFELTLTVWEDEQALTPAWNWASDLFEPATIERMAGHYQRLLEGMVATPHLPVGQLPLLGESERRTLLHDWNDTATVFAAAADGSTLHQRLHAQTRRTPQAIAARDTQGTLSYQALEERSDRLAAVLRAAGVGPEVAVGLCVERTTDLPVGLLAILKAGGAWLPLDPAHPPARLLQMREEARLQVLLTHSRLREACPPGAERIIEIDRLDGLPTAPPGLPAGPDHLAYVLYTSGSTGRPKGVEVTHRSLLNYLDWCVRTYPVAAGRGVPVNASFGFDGTLPALLAPLLVGAEVLLLSEDRQFEELVALLRPQAAPQGAPLSFIKGTPTHLELLHRLLGTPEAAGNTRGLSTTALVLGGEALPRALLEAWWRHAPGTRVFNQYGPTEATVACCWHEARPDEGGGGHVPIGRPVANTQIHLLDRHGELVPIGAPGELHIGGVQVARGYRQQPALSAERFVANPFGAGRLYRSGDLARWRADGRLEYLGRLDGQVKVNGVRIEPGEIEAQLLHCGGGAVSAAAVVVRETPQGGHQLVAYVVGQAGEEVEGSTLRAALARVLPAYMVPACIVGLPALPMTPNGKLDRRALPEPPAEAGNTGAVAPRTPVEALLMRIWCEVLRHERLGVTDNFFQVGGDSILSIQIVSRARAAGLHLKPRDLFQHQTIAELAAIAQPEAQAGGAVVGERLPASGPLPLTPIQRRFFAQEWAEPQHFNQAMLLELDPQTDPDTLEAALRVLVDHHEALRTRFVRAADGHWQADIAAIDPARPGAGLVLERADFSALAEADWTEALRERASACQQGMDLAAGRLVRALWIERGARRLLLLAIHHLVVDGVSWRLLLDDLPTACDAVGRRAVPVLPARTLSFADWARQLQQDGPAAVADERAYWAGIAAGGVPALPIDHMSGPDDQASAESVTTRLDPADTAALLHQAPAAWQTRINDLLLAALLRAWRRWSGQRELLLSLEGHGREDVFDGRHDVDVSRTVGWFTAIFPVRLALPDGDEGPGATIRSVKETLRRVPRHGVGHGILTQLGGAQALAVSPGLCFNYLGQFDQQVAADGLIRALAPEEVGPTRSPSAPRAHALELTCLVAGGRLEIVWGYSRHRHLAASIERLAAGFTAALRELIDHCVQPGAGGRTPSDFPEAGLDQAGLDKALHAIHRANPQAGPVHRAIESIHPLSPSQQGMLMETLAHAGSGIHVEQSVMSWQGDFDRHAFGQAWQALLARHASLRSGFLWEGLDEPLQFVLRPQHAVLPITEVDLRGQNEPDPRRRVMEQAEAERRRGFAPDAVPLMRVALLQADADLHHLVWTRHHLLSDGWSVSVMMQDFMALYLAASRGEPAALPPTRPYADYIRWLRAQDPAASETFWRGHLAGLHQPPRLRHGTAPAADAPRGHASQEHVLPAGLGTRLAAFGRQHGLTSGTLMQSAWALTLHQLGGARDLVFGATVSGRPPELAGVEQMVGMFISSVPVRVCLDDAHDVTRLAWLRTMQDRLLEAQPHGHCAAGQIQSWSEVPAGQPLYDSLLVFENYPVAQDDGSGPAGPLPRIGPFVLDGDEAIGARTRHALTLLVLPGEPMRLRFIRDRRRLDEAAVNDIASRLIAVLDALIGEPSQPLHTLLVPEERIEDGAEGEKEDTLFPLPRTDGEPPVPPRNDTERQLLELWRHLLGTRAIGVRDSFFDLGGHSLAALRLMARIRQQFRRDLPLAALLQHPTIETVARLLADPENDSTHAEPTLVPLSSRGPGLPLHCVPGAGGYPLYLHALARELGDDRPVFGLQATGLDGRTPPHATVEAAAAHHLGAIRQVQPRGPYLLGGHSFGGKVAFEMARQLRQAGEAVAGVVLLDVTAPGDAHTDPPVPDWDDARWLVALATAFGTMAGQRCTLGVQTLRALDAAAQMQAFQRELERMELLPPQSDPRQARGWVEVFRSQLLMRYQPAGQADFPLLLLKAADPMPREPDQGEALPQQHDAFLGWQRWSDRPVERIEVPGTHLTMMSRPHVEVLAEHLRAALHRLETSATARVADGVLP</sequence>
<dbReference type="NCBIfam" id="TIGR01720">
    <property type="entry name" value="NRPS-para261"/>
    <property type="match status" value="1"/>
</dbReference>
<feature type="domain" description="Carrier" evidence="7">
    <location>
        <begin position="1046"/>
        <end position="1120"/>
    </location>
</feature>